<dbReference type="InterPro" id="IPR011527">
    <property type="entry name" value="ABC1_TM_dom"/>
</dbReference>
<dbReference type="OrthoDB" id="6500128at2759"/>
<dbReference type="InterPro" id="IPR050173">
    <property type="entry name" value="ABC_transporter_C-like"/>
</dbReference>
<dbReference type="Gene3D" id="3.40.50.300">
    <property type="entry name" value="P-loop containing nucleotide triphosphate hydrolases"/>
    <property type="match status" value="1"/>
</dbReference>
<dbReference type="PANTHER" id="PTHR24223:SF448">
    <property type="entry name" value="FI20146P1-RELATED"/>
    <property type="match status" value="1"/>
</dbReference>
<dbReference type="FunFam" id="1.20.1560.10:FF:000014">
    <property type="entry name" value="Multidrug resistance-associated protein member 4"/>
    <property type="match status" value="1"/>
</dbReference>
<evidence type="ECO:0000256" key="5">
    <source>
        <dbReference type="ARBA" id="ARBA00022840"/>
    </source>
</evidence>
<protein>
    <recommendedName>
        <fullName evidence="13">Multidrug resistance-associated protein lethal(2)03659</fullName>
    </recommendedName>
</protein>
<dbReference type="GO" id="GO:0016887">
    <property type="term" value="F:ATP hydrolysis activity"/>
    <property type="evidence" value="ECO:0007669"/>
    <property type="project" value="InterPro"/>
</dbReference>
<evidence type="ECO:0000313" key="12">
    <source>
        <dbReference type="Proteomes" id="UP000801492"/>
    </source>
</evidence>
<reference evidence="11" key="1">
    <citation type="submission" date="2019-08" db="EMBL/GenBank/DDBJ databases">
        <title>The genome of the North American firefly Photinus pyralis.</title>
        <authorList>
            <consortium name="Photinus pyralis genome working group"/>
            <person name="Fallon T.R."/>
            <person name="Sander Lower S.E."/>
            <person name="Weng J.-K."/>
        </authorList>
    </citation>
    <scope>NUCLEOTIDE SEQUENCE</scope>
    <source>
        <strain evidence="11">TRF0915ILg1</strain>
        <tissue evidence="11">Whole body</tissue>
    </source>
</reference>
<keyword evidence="7 8" id="KW-0472">Membrane</keyword>
<evidence type="ECO:0000256" key="8">
    <source>
        <dbReference type="SAM" id="Phobius"/>
    </source>
</evidence>
<dbReference type="GO" id="GO:0016020">
    <property type="term" value="C:membrane"/>
    <property type="evidence" value="ECO:0007669"/>
    <property type="project" value="UniProtKB-SubCell"/>
</dbReference>
<evidence type="ECO:0000256" key="2">
    <source>
        <dbReference type="ARBA" id="ARBA00022448"/>
    </source>
</evidence>
<proteinExistence type="predicted"/>
<keyword evidence="3 8" id="KW-0812">Transmembrane</keyword>
<evidence type="ECO:0000256" key="7">
    <source>
        <dbReference type="ARBA" id="ARBA00023136"/>
    </source>
</evidence>
<dbReference type="InterPro" id="IPR003593">
    <property type="entry name" value="AAA+_ATPase"/>
</dbReference>
<feature type="non-terminal residue" evidence="11">
    <location>
        <position position="552"/>
    </location>
</feature>
<comment type="subcellular location">
    <subcellularLocation>
        <location evidence="1">Membrane</location>
        <topology evidence="1">Multi-pass membrane protein</topology>
    </subcellularLocation>
</comment>
<feature type="non-terminal residue" evidence="11">
    <location>
        <position position="1"/>
    </location>
</feature>
<evidence type="ECO:0008006" key="13">
    <source>
        <dbReference type="Google" id="ProtNLM"/>
    </source>
</evidence>
<dbReference type="AlphaFoldDB" id="A0A8K0GGJ3"/>
<dbReference type="Pfam" id="PF00664">
    <property type="entry name" value="ABC_membrane"/>
    <property type="match status" value="1"/>
</dbReference>
<keyword evidence="4" id="KW-0547">Nucleotide-binding</keyword>
<evidence type="ECO:0000256" key="1">
    <source>
        <dbReference type="ARBA" id="ARBA00004141"/>
    </source>
</evidence>
<evidence type="ECO:0000313" key="11">
    <source>
        <dbReference type="EMBL" id="KAF2900927.1"/>
    </source>
</evidence>
<dbReference type="InterPro" id="IPR027417">
    <property type="entry name" value="P-loop_NTPase"/>
</dbReference>
<evidence type="ECO:0000259" key="10">
    <source>
        <dbReference type="PROSITE" id="PS50929"/>
    </source>
</evidence>
<evidence type="ECO:0000259" key="9">
    <source>
        <dbReference type="PROSITE" id="PS50893"/>
    </source>
</evidence>
<feature type="transmembrane region" description="Helical" evidence="8">
    <location>
        <begin position="125"/>
        <end position="144"/>
    </location>
</feature>
<dbReference type="SUPFAM" id="SSF52540">
    <property type="entry name" value="P-loop containing nucleoside triphosphate hydrolases"/>
    <property type="match status" value="1"/>
</dbReference>
<dbReference type="InterPro" id="IPR036640">
    <property type="entry name" value="ABC1_TM_sf"/>
</dbReference>
<dbReference type="Proteomes" id="UP000801492">
    <property type="component" value="Unassembled WGS sequence"/>
</dbReference>
<keyword evidence="2" id="KW-0813">Transport</keyword>
<dbReference type="PROSITE" id="PS50893">
    <property type="entry name" value="ABC_TRANSPORTER_2"/>
    <property type="match status" value="1"/>
</dbReference>
<dbReference type="Pfam" id="PF00005">
    <property type="entry name" value="ABC_tran"/>
    <property type="match status" value="1"/>
</dbReference>
<feature type="transmembrane region" description="Helical" evidence="8">
    <location>
        <begin position="97"/>
        <end position="119"/>
    </location>
</feature>
<dbReference type="InterPro" id="IPR003439">
    <property type="entry name" value="ABC_transporter-like_ATP-bd"/>
</dbReference>
<feature type="transmembrane region" description="Helical" evidence="8">
    <location>
        <begin position="28"/>
        <end position="52"/>
    </location>
</feature>
<accession>A0A8K0GGJ3</accession>
<dbReference type="Gene3D" id="1.20.1560.10">
    <property type="entry name" value="ABC transporter type 1, transmembrane domain"/>
    <property type="match status" value="1"/>
</dbReference>
<evidence type="ECO:0000256" key="6">
    <source>
        <dbReference type="ARBA" id="ARBA00022989"/>
    </source>
</evidence>
<evidence type="ECO:0000256" key="4">
    <source>
        <dbReference type="ARBA" id="ARBA00022741"/>
    </source>
</evidence>
<keyword evidence="6 8" id="KW-1133">Transmembrane helix</keyword>
<dbReference type="CDD" id="cd03244">
    <property type="entry name" value="ABCC_MRP_domain2"/>
    <property type="match status" value="1"/>
</dbReference>
<feature type="domain" description="ABC transmembrane type-1" evidence="10">
    <location>
        <begin position="1"/>
        <end position="267"/>
    </location>
</feature>
<feature type="domain" description="ABC transporter" evidence="9">
    <location>
        <begin position="303"/>
        <end position="536"/>
    </location>
</feature>
<dbReference type="GO" id="GO:0005524">
    <property type="term" value="F:ATP binding"/>
    <property type="evidence" value="ECO:0007669"/>
    <property type="project" value="UniProtKB-KW"/>
</dbReference>
<dbReference type="EMBL" id="VTPC01001943">
    <property type="protein sequence ID" value="KAF2900927.1"/>
    <property type="molecule type" value="Genomic_DNA"/>
</dbReference>
<gene>
    <name evidence="11" type="ORF">ILUMI_05259</name>
</gene>
<dbReference type="FunFam" id="3.40.50.300:FF:000163">
    <property type="entry name" value="Multidrug resistance-associated protein member 4"/>
    <property type="match status" value="1"/>
</dbReference>
<evidence type="ECO:0000256" key="3">
    <source>
        <dbReference type="ARBA" id="ARBA00022692"/>
    </source>
</evidence>
<keyword evidence="12" id="KW-1185">Reference proteome</keyword>
<dbReference type="SMART" id="SM00382">
    <property type="entry name" value="AAA"/>
    <property type="match status" value="1"/>
</dbReference>
<comment type="caution">
    <text evidence="11">The sequence shown here is derived from an EMBL/GenBank/DDBJ whole genome shotgun (WGS) entry which is preliminary data.</text>
</comment>
<dbReference type="SUPFAM" id="SSF90123">
    <property type="entry name" value="ABC transporter transmembrane region"/>
    <property type="match status" value="1"/>
</dbReference>
<feature type="transmembrane region" description="Helical" evidence="8">
    <location>
        <begin position="210"/>
        <end position="231"/>
    </location>
</feature>
<dbReference type="PANTHER" id="PTHR24223">
    <property type="entry name" value="ATP-BINDING CASSETTE SUB-FAMILY C"/>
    <property type="match status" value="1"/>
</dbReference>
<name>A0A8K0GGJ3_IGNLU</name>
<dbReference type="PROSITE" id="PS50929">
    <property type="entry name" value="ABC_TM1F"/>
    <property type="match status" value="1"/>
</dbReference>
<dbReference type="GO" id="GO:0140359">
    <property type="term" value="F:ABC-type transporter activity"/>
    <property type="evidence" value="ECO:0007669"/>
    <property type="project" value="InterPro"/>
</dbReference>
<sequence>VNLEQYVDEMQMNNSTVVEEIDRDVITYIYSAIIAATIIMALLHSVFYFVFFMRASVNLHDRIFGTISYATMRFFNANPTGRILNRFSKDMGIIDEYIPFVLSDVLEIALLAIGTIVLTGIVNPWLVLPSIGLLVLFYLLRLVYLETSRSVKRIEGITRSPIFSHMTASMHGLSAIRAFSAQRTLIHEFDTHQDLHSSAWYMFISASRAFGLWLDCICTLFISAVIISLLALNRDYYGGDVGLIVTQYLSLTGVLQWGMRQWSELENHMISVERVLEYTKVETEPVRKQISVLPKSWPDFGKIVFQNVSMRYIPNDPPVLNSLIFTIYPQEKIGIVGRTGAGKTSTIAALFQLYDIEGSIIIDDVDTTKLPLEELRSKISIIPQEPVLFSGTMRKNLDPFEEYSDDIVWNALEQVELKDVVAEIPAGLNAKVSESGSNFSIGQRQLVCLARAIIRNNKILVMDEATANVDPHTDALIQRTIRKKFANCTVITIAHRLHTIMDSDRVLVVDAGSVVEFDHPYNLLQKTDSIFYTMVQTTGKMASKNLHMIAEQ</sequence>
<keyword evidence="5" id="KW-0067">ATP-binding</keyword>
<organism evidence="11 12">
    <name type="scientific">Ignelater luminosus</name>
    <name type="common">Cucubano</name>
    <name type="synonym">Pyrophorus luminosus</name>
    <dbReference type="NCBI Taxonomy" id="2038154"/>
    <lineage>
        <taxon>Eukaryota</taxon>
        <taxon>Metazoa</taxon>
        <taxon>Ecdysozoa</taxon>
        <taxon>Arthropoda</taxon>
        <taxon>Hexapoda</taxon>
        <taxon>Insecta</taxon>
        <taxon>Pterygota</taxon>
        <taxon>Neoptera</taxon>
        <taxon>Endopterygota</taxon>
        <taxon>Coleoptera</taxon>
        <taxon>Polyphaga</taxon>
        <taxon>Elateriformia</taxon>
        <taxon>Elateroidea</taxon>
        <taxon>Elateridae</taxon>
        <taxon>Agrypninae</taxon>
        <taxon>Pyrophorini</taxon>
        <taxon>Ignelater</taxon>
    </lineage>
</organism>